<dbReference type="InterPro" id="IPR003593">
    <property type="entry name" value="AAA+_ATPase"/>
</dbReference>
<dbReference type="InterPro" id="IPR017871">
    <property type="entry name" value="ABC_transporter-like_CS"/>
</dbReference>
<dbReference type="GO" id="GO:0098796">
    <property type="term" value="C:membrane protein complex"/>
    <property type="evidence" value="ECO:0007669"/>
    <property type="project" value="UniProtKB-ARBA"/>
</dbReference>
<dbReference type="InterPro" id="IPR003439">
    <property type="entry name" value="ABC_transporter-like_ATP-bd"/>
</dbReference>
<comment type="caution">
    <text evidence="6">The sequence shown here is derived from an EMBL/GenBank/DDBJ whole genome shotgun (WGS) entry which is preliminary data.</text>
</comment>
<comment type="similarity">
    <text evidence="1">Belongs to the ABC transporter superfamily.</text>
</comment>
<dbReference type="PANTHER" id="PTHR42798">
    <property type="entry name" value="LIPOPROTEIN-RELEASING SYSTEM ATP-BINDING PROTEIN LOLD"/>
    <property type="match status" value="1"/>
</dbReference>
<organism evidence="6 7">
    <name type="scientific">Lysinibacillus macroides</name>
    <dbReference type="NCBI Taxonomy" id="33935"/>
    <lineage>
        <taxon>Bacteria</taxon>
        <taxon>Bacillati</taxon>
        <taxon>Bacillota</taxon>
        <taxon>Bacilli</taxon>
        <taxon>Bacillales</taxon>
        <taxon>Bacillaceae</taxon>
        <taxon>Lysinibacillus</taxon>
    </lineage>
</organism>
<evidence type="ECO:0000313" key="7">
    <source>
        <dbReference type="Proteomes" id="UP000037977"/>
    </source>
</evidence>
<keyword evidence="3" id="KW-0547">Nucleotide-binding</keyword>
<dbReference type="CDD" id="cd03255">
    <property type="entry name" value="ABC_MJ0796_LolCDE_FtsE"/>
    <property type="match status" value="1"/>
</dbReference>
<evidence type="ECO:0000259" key="5">
    <source>
        <dbReference type="PROSITE" id="PS50893"/>
    </source>
</evidence>
<dbReference type="RefSeq" id="WP_053994496.1">
    <property type="nucleotide sequence ID" value="NZ_CP065643.1"/>
</dbReference>
<dbReference type="PANTHER" id="PTHR42798:SF7">
    <property type="entry name" value="ALPHA-D-RIBOSE 1-METHYLPHOSPHONATE 5-TRIPHOSPHATE SYNTHASE SUBUNIT PHNL"/>
    <property type="match status" value="1"/>
</dbReference>
<dbReference type="GO" id="GO:0016887">
    <property type="term" value="F:ATP hydrolysis activity"/>
    <property type="evidence" value="ECO:0007669"/>
    <property type="project" value="InterPro"/>
</dbReference>
<dbReference type="PROSITE" id="PS00211">
    <property type="entry name" value="ABC_TRANSPORTER_1"/>
    <property type="match status" value="1"/>
</dbReference>
<keyword evidence="2" id="KW-0813">Transport</keyword>
<accession>A0A0N0UX48</accession>
<reference evidence="6 7" key="1">
    <citation type="submission" date="2015-07" db="EMBL/GenBank/DDBJ databases">
        <title>Genome sequencing project for genomic taxonomy and phylogenomics of Bacillus-like bacteria.</title>
        <authorList>
            <person name="Liu B."/>
            <person name="Wang J."/>
            <person name="Zhu Y."/>
            <person name="Liu G."/>
            <person name="Chen Q."/>
            <person name="Chen Z."/>
            <person name="Che J."/>
            <person name="Ge C."/>
            <person name="Shi H."/>
            <person name="Pan Z."/>
            <person name="Liu X."/>
        </authorList>
    </citation>
    <scope>NUCLEOTIDE SEQUENCE [LARGE SCALE GENOMIC DNA]</scope>
    <source>
        <strain evidence="6 7">DSM 54</strain>
    </source>
</reference>
<evidence type="ECO:0000256" key="1">
    <source>
        <dbReference type="ARBA" id="ARBA00005417"/>
    </source>
</evidence>
<dbReference type="GO" id="GO:0005524">
    <property type="term" value="F:ATP binding"/>
    <property type="evidence" value="ECO:0007669"/>
    <property type="project" value="UniProtKB-KW"/>
</dbReference>
<dbReference type="EMBL" id="LGCI01000005">
    <property type="protein sequence ID" value="KOY83257.1"/>
    <property type="molecule type" value="Genomic_DNA"/>
</dbReference>
<dbReference type="Gene3D" id="3.40.50.300">
    <property type="entry name" value="P-loop containing nucleotide triphosphate hydrolases"/>
    <property type="match status" value="1"/>
</dbReference>
<dbReference type="FunFam" id="3.40.50.300:FF:000032">
    <property type="entry name" value="Export ABC transporter ATP-binding protein"/>
    <property type="match status" value="1"/>
</dbReference>
<dbReference type="PROSITE" id="PS50893">
    <property type="entry name" value="ABC_TRANSPORTER_2"/>
    <property type="match status" value="1"/>
</dbReference>
<dbReference type="InterPro" id="IPR027417">
    <property type="entry name" value="P-loop_NTPase"/>
</dbReference>
<dbReference type="SUPFAM" id="SSF52540">
    <property type="entry name" value="P-loop containing nucleoside triphosphate hydrolases"/>
    <property type="match status" value="1"/>
</dbReference>
<evidence type="ECO:0000313" key="6">
    <source>
        <dbReference type="EMBL" id="KOY83257.1"/>
    </source>
</evidence>
<dbReference type="OrthoDB" id="9791546at2"/>
<dbReference type="SMART" id="SM00382">
    <property type="entry name" value="AAA"/>
    <property type="match status" value="1"/>
</dbReference>
<dbReference type="Proteomes" id="UP000037977">
    <property type="component" value="Unassembled WGS sequence"/>
</dbReference>
<dbReference type="InterPro" id="IPR017911">
    <property type="entry name" value="MacB-like_ATP-bd"/>
</dbReference>
<name>A0A0N0UX48_9BACI</name>
<evidence type="ECO:0000256" key="4">
    <source>
        <dbReference type="ARBA" id="ARBA00022840"/>
    </source>
</evidence>
<evidence type="ECO:0000256" key="3">
    <source>
        <dbReference type="ARBA" id="ARBA00022741"/>
    </source>
</evidence>
<dbReference type="Pfam" id="PF00005">
    <property type="entry name" value="ABC_tran"/>
    <property type="match status" value="1"/>
</dbReference>
<proteinExistence type="inferred from homology"/>
<keyword evidence="7" id="KW-1185">Reference proteome</keyword>
<keyword evidence="4 6" id="KW-0067">ATP-binding</keyword>
<evidence type="ECO:0000256" key="2">
    <source>
        <dbReference type="ARBA" id="ARBA00022448"/>
    </source>
</evidence>
<dbReference type="STRING" id="33935.ADM90_08255"/>
<feature type="domain" description="ABC transporter" evidence="5">
    <location>
        <begin position="8"/>
        <end position="248"/>
    </location>
</feature>
<dbReference type="GO" id="GO:0022857">
    <property type="term" value="F:transmembrane transporter activity"/>
    <property type="evidence" value="ECO:0007669"/>
    <property type="project" value="UniProtKB-ARBA"/>
</dbReference>
<gene>
    <name evidence="6" type="ORF">ADM90_08255</name>
</gene>
<protein>
    <submittedName>
        <fullName evidence="6">ABC transporter ATP-binding protein</fullName>
    </submittedName>
</protein>
<dbReference type="PATRIC" id="fig|33935.3.peg.1112"/>
<dbReference type="AlphaFoldDB" id="A0A0N0UX48"/>
<sequence>MVNSQIVLSVEKISKIYESAESNVHALKNICFQLRKGEMLAIMGTSGSGKSTLLNILGALDQPSSGKIKLNGIDSNDIFDEPRATDYRRENIGFIFQNFNLLKDLSVAENITLPLILQKYNSKEIEQKVNEMIELMGLTKWKNHRPVELSGGQQQRVAIGRAIITTPPIILADELTGNLDFNTSTEVLKVLVDMKKQFTQSILLVTHDPLVATYADRVLFFHDGQIIDEYHCSGTGDIEEIMGKFQNILGKKSV</sequence>